<dbReference type="InterPro" id="IPR050256">
    <property type="entry name" value="Glycosyltransferase_2"/>
</dbReference>
<dbReference type="AlphaFoldDB" id="A0A1M6N8P0"/>
<dbReference type="Pfam" id="PF00535">
    <property type="entry name" value="Glycos_transf_2"/>
    <property type="match status" value="1"/>
</dbReference>
<keyword evidence="2" id="KW-1003">Cell membrane</keyword>
<comment type="similarity">
    <text evidence="8">Belongs to the glycosyltransferase 2 family. GtrB subfamily.</text>
</comment>
<protein>
    <submittedName>
        <fullName evidence="11">Dolichol-phosphate mannosyltransferase</fullName>
    </submittedName>
</protein>
<evidence type="ECO:0000256" key="9">
    <source>
        <dbReference type="SAM" id="Phobius"/>
    </source>
</evidence>
<evidence type="ECO:0000256" key="3">
    <source>
        <dbReference type="ARBA" id="ARBA00022676"/>
    </source>
</evidence>
<keyword evidence="12" id="KW-1185">Reference proteome</keyword>
<sequence length="342" mass="39171">MLPKQVSSESIYVKTRPAKPLVSIVLPAFNEEATLQTTISRISDVMQNLDLTYEIIVVNDGSSDQTKTVLEDLVKRHTEVKAIHFSRNFGHQIAVTAGVDHAIGDVVVLMDADLQDPPELIEQFLEKWREGYDVVYAVRQKREGESWFKKISAHLFYRVLRAMTDIDIPMDTGDFRLMSREVALTLSAIRERHRFIRGMIAWMGFRQIGVPYERQERFAGESKYPLRKMIRFSIDGITSFSFRPLQFATHVGVFVAFCGFLGMLAVLYEKIFTRNTVQGWTSLMLVVLFLGGIQLILLGVVGEYIGRIYDEVRGRPMYIVEQRSNLNHSALEQAQSINKNRE</sequence>
<reference evidence="12" key="1">
    <citation type="submission" date="2016-11" db="EMBL/GenBank/DDBJ databases">
        <authorList>
            <person name="Varghese N."/>
            <person name="Submissions S."/>
        </authorList>
    </citation>
    <scope>NUCLEOTIDE SEQUENCE [LARGE SCALE GENOMIC DNA]</scope>
    <source>
        <strain evidence="12">USBA-503</strain>
    </source>
</reference>
<evidence type="ECO:0000256" key="5">
    <source>
        <dbReference type="ARBA" id="ARBA00022692"/>
    </source>
</evidence>
<feature type="domain" description="Glycosyltransferase 2-like" evidence="10">
    <location>
        <begin position="23"/>
        <end position="183"/>
    </location>
</feature>
<dbReference type="Gene3D" id="3.90.550.10">
    <property type="entry name" value="Spore Coat Polysaccharide Biosynthesis Protein SpsA, Chain A"/>
    <property type="match status" value="1"/>
</dbReference>
<feature type="transmembrane region" description="Helical" evidence="9">
    <location>
        <begin position="280"/>
        <end position="305"/>
    </location>
</feature>
<keyword evidence="7 9" id="KW-0472">Membrane</keyword>
<gene>
    <name evidence="11" type="ORF">SAMN05443507_105117</name>
</gene>
<dbReference type="STRING" id="1830138.SAMN05443507_105117"/>
<keyword evidence="3 11" id="KW-0328">Glycosyltransferase</keyword>
<comment type="subcellular location">
    <subcellularLocation>
        <location evidence="1">Cell membrane</location>
        <topology evidence="1">Multi-pass membrane protein</topology>
    </subcellularLocation>
</comment>
<proteinExistence type="inferred from homology"/>
<dbReference type="EMBL" id="FRAF01000005">
    <property type="protein sequence ID" value="SHJ92011.1"/>
    <property type="molecule type" value="Genomic_DNA"/>
</dbReference>
<evidence type="ECO:0000256" key="8">
    <source>
        <dbReference type="ARBA" id="ARBA00038152"/>
    </source>
</evidence>
<dbReference type="GO" id="GO:0016757">
    <property type="term" value="F:glycosyltransferase activity"/>
    <property type="evidence" value="ECO:0007669"/>
    <property type="project" value="UniProtKB-KW"/>
</dbReference>
<dbReference type="FunFam" id="3.90.550.10:FF:000079">
    <property type="entry name" value="Probable glycosyl transferase"/>
    <property type="match status" value="1"/>
</dbReference>
<evidence type="ECO:0000256" key="4">
    <source>
        <dbReference type="ARBA" id="ARBA00022679"/>
    </source>
</evidence>
<dbReference type="GO" id="GO:0005886">
    <property type="term" value="C:plasma membrane"/>
    <property type="evidence" value="ECO:0007669"/>
    <property type="project" value="UniProtKB-SubCell"/>
</dbReference>
<dbReference type="SUPFAM" id="SSF53448">
    <property type="entry name" value="Nucleotide-diphospho-sugar transferases"/>
    <property type="match status" value="1"/>
</dbReference>
<dbReference type="InterPro" id="IPR029044">
    <property type="entry name" value="Nucleotide-diphossugar_trans"/>
</dbReference>
<keyword evidence="5 9" id="KW-0812">Transmembrane</keyword>
<evidence type="ECO:0000256" key="1">
    <source>
        <dbReference type="ARBA" id="ARBA00004651"/>
    </source>
</evidence>
<evidence type="ECO:0000256" key="6">
    <source>
        <dbReference type="ARBA" id="ARBA00022989"/>
    </source>
</evidence>
<dbReference type="Proteomes" id="UP000184016">
    <property type="component" value="Unassembled WGS sequence"/>
</dbReference>
<evidence type="ECO:0000313" key="11">
    <source>
        <dbReference type="EMBL" id="SHJ92011.1"/>
    </source>
</evidence>
<dbReference type="InterPro" id="IPR001173">
    <property type="entry name" value="Glyco_trans_2-like"/>
</dbReference>
<keyword evidence="6 9" id="KW-1133">Transmembrane helix</keyword>
<dbReference type="PANTHER" id="PTHR48090:SF1">
    <property type="entry name" value="PROPHAGE BACTOPRENOL GLUCOSYL TRANSFERASE HOMOLOG"/>
    <property type="match status" value="1"/>
</dbReference>
<name>A0A1M6N8P0_9BACL</name>
<evidence type="ECO:0000259" key="10">
    <source>
        <dbReference type="Pfam" id="PF00535"/>
    </source>
</evidence>
<dbReference type="CDD" id="cd04187">
    <property type="entry name" value="DPM1_like_bac"/>
    <property type="match status" value="1"/>
</dbReference>
<accession>A0A1M6N8P0</accession>
<organism evidence="11 12">
    <name type="scientific">Alicyclobacillus tolerans</name>
    <dbReference type="NCBI Taxonomy" id="90970"/>
    <lineage>
        <taxon>Bacteria</taxon>
        <taxon>Bacillati</taxon>
        <taxon>Bacillota</taxon>
        <taxon>Bacilli</taxon>
        <taxon>Bacillales</taxon>
        <taxon>Alicyclobacillaceae</taxon>
        <taxon>Alicyclobacillus</taxon>
    </lineage>
</organism>
<dbReference type="PANTHER" id="PTHR48090">
    <property type="entry name" value="UNDECAPRENYL-PHOSPHATE 4-DEOXY-4-FORMAMIDO-L-ARABINOSE TRANSFERASE-RELATED"/>
    <property type="match status" value="1"/>
</dbReference>
<evidence type="ECO:0000313" key="12">
    <source>
        <dbReference type="Proteomes" id="UP000184016"/>
    </source>
</evidence>
<evidence type="ECO:0000256" key="2">
    <source>
        <dbReference type="ARBA" id="ARBA00022475"/>
    </source>
</evidence>
<feature type="transmembrane region" description="Helical" evidence="9">
    <location>
        <begin position="247"/>
        <end position="268"/>
    </location>
</feature>
<evidence type="ECO:0000256" key="7">
    <source>
        <dbReference type="ARBA" id="ARBA00023136"/>
    </source>
</evidence>
<keyword evidence="4 11" id="KW-0808">Transferase</keyword>